<dbReference type="SUPFAM" id="SSF57850">
    <property type="entry name" value="RING/U-box"/>
    <property type="match status" value="1"/>
</dbReference>
<dbReference type="Proteomes" id="UP000626092">
    <property type="component" value="Unassembled WGS sequence"/>
</dbReference>
<gene>
    <name evidence="11" type="ORF">RHSIM_Rhsim01G0143100</name>
</gene>
<dbReference type="SMART" id="SM00184">
    <property type="entry name" value="RING"/>
    <property type="match status" value="1"/>
</dbReference>
<evidence type="ECO:0000256" key="7">
    <source>
        <dbReference type="ARBA" id="ARBA00023136"/>
    </source>
</evidence>
<dbReference type="PROSITE" id="PS50089">
    <property type="entry name" value="ZF_RING_2"/>
    <property type="match status" value="1"/>
</dbReference>
<evidence type="ECO:0000313" key="12">
    <source>
        <dbReference type="Proteomes" id="UP000626092"/>
    </source>
</evidence>
<proteinExistence type="predicted"/>
<keyword evidence="2" id="KW-0812">Transmembrane</keyword>
<evidence type="ECO:0000256" key="1">
    <source>
        <dbReference type="ARBA" id="ARBA00004167"/>
    </source>
</evidence>
<comment type="caution">
    <text evidence="11">The sequence shown here is derived from an EMBL/GenBank/DDBJ whole genome shotgun (WGS) entry which is preliminary data.</text>
</comment>
<keyword evidence="12" id="KW-1185">Reference proteome</keyword>
<keyword evidence="6" id="KW-1133">Transmembrane helix</keyword>
<dbReference type="EMBL" id="WJXA01000001">
    <property type="protein sequence ID" value="KAF7153355.1"/>
    <property type="molecule type" value="Genomic_DNA"/>
</dbReference>
<keyword evidence="4 8" id="KW-0863">Zinc-finger</keyword>
<evidence type="ECO:0000256" key="9">
    <source>
        <dbReference type="SAM" id="MobiDB-lite"/>
    </source>
</evidence>
<evidence type="ECO:0000256" key="4">
    <source>
        <dbReference type="ARBA" id="ARBA00022771"/>
    </source>
</evidence>
<evidence type="ECO:0000256" key="2">
    <source>
        <dbReference type="ARBA" id="ARBA00022692"/>
    </source>
</evidence>
<feature type="compositionally biased region" description="Polar residues" evidence="9">
    <location>
        <begin position="110"/>
        <end position="119"/>
    </location>
</feature>
<dbReference type="OrthoDB" id="8062037at2759"/>
<keyword evidence="5" id="KW-0862">Zinc</keyword>
<evidence type="ECO:0000259" key="10">
    <source>
        <dbReference type="PROSITE" id="PS50089"/>
    </source>
</evidence>
<dbReference type="PANTHER" id="PTHR47168">
    <property type="entry name" value="RING ZINC FINGER DOMAIN SUPERFAMILY PROTEIN-RELATED"/>
    <property type="match status" value="1"/>
</dbReference>
<name>A0A834LV75_RHOSS</name>
<dbReference type="GO" id="GO:0008270">
    <property type="term" value="F:zinc ion binding"/>
    <property type="evidence" value="ECO:0007669"/>
    <property type="project" value="UniProtKB-KW"/>
</dbReference>
<dbReference type="FunFam" id="3.30.40.10:FF:000388">
    <property type="entry name" value="Putative RING zinc finger domain superfamily protein"/>
    <property type="match status" value="1"/>
</dbReference>
<sequence length="566" mass="62025">MGSSTSRLERRPSDCRPNRTRRLLSSLICGSSASQSPSEMEEYADKSLISSVENFPPASDESRCSCTELSARPDSESGSDDTKTEVGASSGSSTGSFEDNFAQYGLRNDTGVSNPCKTISESKESVSHQVKQQYLESVSANSSENQTVSVSPEDINSGSVIQEHPSENQQVGNNENSVVAPNTSASGSLSVISDSVLSLQWFGDDNNQLAIPTDQDLTLRTGGLLQVDVVSISSNILSSSIAEISNREARRNSRRLFWDALSRRSFRRHNNDSPTIVFTTGHADDLGSHDRWLLDLSGDLHYDGVSRESEYFGSRRHRRNERRRQLRSELHALFVPCAYARGDLCASVSHATDITSTAFTLMDLIVMVISERIRSGLDEGGRQTTFCASGIHPDGTCSCDSLFMGEESSTFASISRIVMLSEALFEIKLADFESGIQAVDWKRSDDFCRSAAAAPVLDEIHRQPLSLSLSMLSVPAPESVVNLFPVKSHKRSCATESESSDVEQCYICLVEYEEGDKIRVLPCHHEYHMSCVDKWLKEIHGVCPLCRHNVCEGVNAGSTSNAEIPS</sequence>
<feature type="region of interest" description="Disordered" evidence="9">
    <location>
        <begin position="26"/>
        <end position="160"/>
    </location>
</feature>
<feature type="domain" description="RING-type" evidence="10">
    <location>
        <begin position="505"/>
        <end position="547"/>
    </location>
</feature>
<dbReference type="GO" id="GO:0016020">
    <property type="term" value="C:membrane"/>
    <property type="evidence" value="ECO:0007669"/>
    <property type="project" value="UniProtKB-SubCell"/>
</dbReference>
<comment type="subcellular location">
    <subcellularLocation>
        <location evidence="1">Membrane</location>
        <topology evidence="1">Single-pass membrane protein</topology>
    </subcellularLocation>
</comment>
<dbReference type="AlphaFoldDB" id="A0A834LV75"/>
<dbReference type="InterPro" id="IPR001841">
    <property type="entry name" value="Znf_RING"/>
</dbReference>
<dbReference type="Gene3D" id="3.30.40.10">
    <property type="entry name" value="Zinc/RING finger domain, C3HC4 (zinc finger)"/>
    <property type="match status" value="1"/>
</dbReference>
<dbReference type="InterPro" id="IPR013083">
    <property type="entry name" value="Znf_RING/FYVE/PHD"/>
</dbReference>
<dbReference type="InterPro" id="IPR051653">
    <property type="entry name" value="E3_ligase_sorting_rcpt"/>
</dbReference>
<evidence type="ECO:0000256" key="6">
    <source>
        <dbReference type="ARBA" id="ARBA00022989"/>
    </source>
</evidence>
<keyword evidence="7" id="KW-0472">Membrane</keyword>
<feature type="compositionally biased region" description="Polar residues" evidence="9">
    <location>
        <begin position="28"/>
        <end position="38"/>
    </location>
</feature>
<evidence type="ECO:0000256" key="5">
    <source>
        <dbReference type="ARBA" id="ARBA00022833"/>
    </source>
</evidence>
<feature type="compositionally biased region" description="Basic and acidic residues" evidence="9">
    <location>
        <begin position="71"/>
        <end position="84"/>
    </location>
</feature>
<dbReference type="Pfam" id="PF13639">
    <property type="entry name" value="zf-RING_2"/>
    <property type="match status" value="1"/>
</dbReference>
<feature type="compositionally biased region" description="Polar residues" evidence="9">
    <location>
        <begin position="87"/>
        <end position="97"/>
    </location>
</feature>
<keyword evidence="3" id="KW-0479">Metal-binding</keyword>
<evidence type="ECO:0000313" key="11">
    <source>
        <dbReference type="EMBL" id="KAF7153355.1"/>
    </source>
</evidence>
<reference evidence="11" key="1">
    <citation type="submission" date="2019-11" db="EMBL/GenBank/DDBJ databases">
        <authorList>
            <person name="Liu Y."/>
            <person name="Hou J."/>
            <person name="Li T.-Q."/>
            <person name="Guan C.-H."/>
            <person name="Wu X."/>
            <person name="Wu H.-Z."/>
            <person name="Ling F."/>
            <person name="Zhang R."/>
            <person name="Shi X.-G."/>
            <person name="Ren J.-P."/>
            <person name="Chen E.-F."/>
            <person name="Sun J.-M."/>
        </authorList>
    </citation>
    <scope>NUCLEOTIDE SEQUENCE</scope>
    <source>
        <strain evidence="11">Adult_tree_wgs_1</strain>
        <tissue evidence="11">Leaves</tissue>
    </source>
</reference>
<accession>A0A834LV75</accession>
<dbReference type="PANTHER" id="PTHR47168:SF1">
    <property type="entry name" value="OS02G0798600 PROTEIN"/>
    <property type="match status" value="1"/>
</dbReference>
<evidence type="ECO:0000256" key="8">
    <source>
        <dbReference type="PROSITE-ProRule" id="PRU00175"/>
    </source>
</evidence>
<feature type="compositionally biased region" description="Polar residues" evidence="9">
    <location>
        <begin position="127"/>
        <end position="160"/>
    </location>
</feature>
<organism evidence="11 12">
    <name type="scientific">Rhododendron simsii</name>
    <name type="common">Sims's rhododendron</name>
    <dbReference type="NCBI Taxonomy" id="118357"/>
    <lineage>
        <taxon>Eukaryota</taxon>
        <taxon>Viridiplantae</taxon>
        <taxon>Streptophyta</taxon>
        <taxon>Embryophyta</taxon>
        <taxon>Tracheophyta</taxon>
        <taxon>Spermatophyta</taxon>
        <taxon>Magnoliopsida</taxon>
        <taxon>eudicotyledons</taxon>
        <taxon>Gunneridae</taxon>
        <taxon>Pentapetalae</taxon>
        <taxon>asterids</taxon>
        <taxon>Ericales</taxon>
        <taxon>Ericaceae</taxon>
        <taxon>Ericoideae</taxon>
        <taxon>Rhodoreae</taxon>
        <taxon>Rhododendron</taxon>
    </lineage>
</organism>
<protein>
    <recommendedName>
        <fullName evidence="10">RING-type domain-containing protein</fullName>
    </recommendedName>
</protein>
<evidence type="ECO:0000256" key="3">
    <source>
        <dbReference type="ARBA" id="ARBA00022723"/>
    </source>
</evidence>